<dbReference type="PROSITE" id="PS51257">
    <property type="entry name" value="PROKAR_LIPOPROTEIN"/>
    <property type="match status" value="1"/>
</dbReference>
<sequence>MHASRSTLPRRTAAALVGLAVVLLLAGCFFDAPPPKGSEAALTSLLSRIEHLPGVATASGEVRQRDAKDAPKDWLADIRITAGGSGLDTAREVREAAAKGVTGTRLLVTLDVPGAPGLAEVTVDPMEAGLVALVDRLRRESVVASVSGDAYGSTVGLAAQASIAGAVTSIRPLLEGRSATLERGRSSVGVTATYPGPSLLGALDGLDSDAAVSEIDYTAGTSYAAEPGGSAERPRLSVEARGAGVPATPASTPAAGQASTSAVTALAAALARTTDEAADAHVAPRTAFSVGAGDDTDASGWLGLPLGSAQPDDDAPVVKTPGPLPTDGSAPAYETWVPADVAAQTAALTDFLTRSAAATTVGSAVTTGVEQCSPTDKSDLSGTRATAWTVVPIFTVYDDGQKPFDAVAALWSTAGMRLTDHAMGQDHWAASAKAAAGGVASADMEGTVDGLSMRAQSGCVG</sequence>
<proteinExistence type="predicted"/>
<keyword evidence="2" id="KW-1185">Reference proteome</keyword>
<dbReference type="Proteomes" id="UP001501295">
    <property type="component" value="Unassembled WGS sequence"/>
</dbReference>
<comment type="caution">
    <text evidence="1">The sequence shown here is derived from an EMBL/GenBank/DDBJ whole genome shotgun (WGS) entry which is preliminary data.</text>
</comment>
<accession>A0ABP8W076</accession>
<gene>
    <name evidence="1" type="ORF">GCM10025780_21570</name>
</gene>
<dbReference type="EMBL" id="BAABLM010000003">
    <property type="protein sequence ID" value="GAA4676618.1"/>
    <property type="molecule type" value="Genomic_DNA"/>
</dbReference>
<evidence type="ECO:0000313" key="1">
    <source>
        <dbReference type="EMBL" id="GAA4676618.1"/>
    </source>
</evidence>
<protein>
    <submittedName>
        <fullName evidence="1">Uncharacterized protein</fullName>
    </submittedName>
</protein>
<reference evidence="2" key="1">
    <citation type="journal article" date="2019" name="Int. J. Syst. Evol. Microbiol.">
        <title>The Global Catalogue of Microorganisms (GCM) 10K type strain sequencing project: providing services to taxonomists for standard genome sequencing and annotation.</title>
        <authorList>
            <consortium name="The Broad Institute Genomics Platform"/>
            <consortium name="The Broad Institute Genome Sequencing Center for Infectious Disease"/>
            <person name="Wu L."/>
            <person name="Ma J."/>
        </authorList>
    </citation>
    <scope>NUCLEOTIDE SEQUENCE [LARGE SCALE GENOMIC DNA]</scope>
    <source>
        <strain evidence="2">JCM 18956</strain>
    </source>
</reference>
<dbReference type="RefSeq" id="WP_345375855.1">
    <property type="nucleotide sequence ID" value="NZ_BAABLM010000003.1"/>
</dbReference>
<name>A0ABP8W076_9MICO</name>
<evidence type="ECO:0000313" key="2">
    <source>
        <dbReference type="Proteomes" id="UP001501295"/>
    </source>
</evidence>
<organism evidence="1 2">
    <name type="scientific">Frondihabitans cladoniiphilus</name>
    <dbReference type="NCBI Taxonomy" id="715785"/>
    <lineage>
        <taxon>Bacteria</taxon>
        <taxon>Bacillati</taxon>
        <taxon>Actinomycetota</taxon>
        <taxon>Actinomycetes</taxon>
        <taxon>Micrococcales</taxon>
        <taxon>Microbacteriaceae</taxon>
        <taxon>Frondihabitans</taxon>
    </lineage>
</organism>